<name>A0A3B0U4S7_9ZZZZ</name>
<accession>A0A3B0U4S7</accession>
<dbReference type="AlphaFoldDB" id="A0A3B0U4S7"/>
<dbReference type="PROSITE" id="PS51257">
    <property type="entry name" value="PROKAR_LIPOPROTEIN"/>
    <property type="match status" value="1"/>
</dbReference>
<organism evidence="1">
    <name type="scientific">hydrothermal vent metagenome</name>
    <dbReference type="NCBI Taxonomy" id="652676"/>
    <lineage>
        <taxon>unclassified sequences</taxon>
        <taxon>metagenomes</taxon>
        <taxon>ecological metagenomes</taxon>
    </lineage>
</organism>
<proteinExistence type="predicted"/>
<dbReference type="InterPro" id="IPR011050">
    <property type="entry name" value="Pectin_lyase_fold/virulence"/>
</dbReference>
<protein>
    <recommendedName>
        <fullName evidence="2">Right handed beta helix domain-containing protein</fullName>
    </recommendedName>
</protein>
<evidence type="ECO:0000313" key="1">
    <source>
        <dbReference type="EMBL" id="VAW24010.1"/>
    </source>
</evidence>
<evidence type="ECO:0008006" key="2">
    <source>
        <dbReference type="Google" id="ProtNLM"/>
    </source>
</evidence>
<reference evidence="1" key="1">
    <citation type="submission" date="2018-06" db="EMBL/GenBank/DDBJ databases">
        <authorList>
            <person name="Zhirakovskaya E."/>
        </authorList>
    </citation>
    <scope>NUCLEOTIDE SEQUENCE</scope>
</reference>
<sequence length="489" mass="54819">MTRLYCKTNSLAKYLIQILTILVVVYSLSSCEDEKYLNSNDVQLKFSVDTVMFDTIFTTIGSTTRHLKIYNPYSEKVLISKVSLAGGDASSFRLNINGIVGNEAFNIEVPAKDSIYVFVEVTVDPNGQDLPMVIKDSIIFTTNANVQDISLIAWGQDFNLIRSEVIKTTTWTDQKPYLVYNYAYVDSLETLTIEAGAKIFFHKGAGLYAKGTIIAEGTFEKQIVFQGDRLENDYKQIPDQWSGIMLFSGSHGNVFNYTNIRNANIGLQVGTLEQEGKATVSITNSRIENMAYAGIFSLKSDIFAYNIVVANCGFYTTALLVGGSYEFYHSTMANYWGRYSTRNTSSLVISNVLIVENSNGSKVEYLGALEKATFGNCIIYGNNNLEVELGHNEDVAFNYLFDHCILQVPDTFRTSDKVHYNNVWKGMKYDPIFINPFENNYELDTLSPAKDVGSLVYSEMFPVDLNNVSRIDDNGPDLGAFERVENDNE</sequence>
<dbReference type="SUPFAM" id="SSF51126">
    <property type="entry name" value="Pectin lyase-like"/>
    <property type="match status" value="1"/>
</dbReference>
<dbReference type="EMBL" id="UOEP01000204">
    <property type="protein sequence ID" value="VAW24010.1"/>
    <property type="molecule type" value="Genomic_DNA"/>
</dbReference>
<gene>
    <name evidence="1" type="ORF">MNBD_BACTEROID01-2693</name>
</gene>